<dbReference type="Proteomes" id="UP000077280">
    <property type="component" value="Unassembled WGS sequence"/>
</dbReference>
<name>A0ABX2UFG6_9LACO</name>
<proteinExistence type="predicted"/>
<protein>
    <recommendedName>
        <fullName evidence="3">DNA-directed RNA polymerase beta subunit</fullName>
    </recommendedName>
</protein>
<gene>
    <name evidence="1" type="ORF">A7K95_07270</name>
</gene>
<keyword evidence="2" id="KW-1185">Reference proteome</keyword>
<comment type="caution">
    <text evidence="1">The sequence shown here is derived from an EMBL/GenBank/DDBJ whole genome shotgun (WGS) entry which is preliminary data.</text>
</comment>
<evidence type="ECO:0000313" key="2">
    <source>
        <dbReference type="Proteomes" id="UP000077280"/>
    </source>
</evidence>
<sequence length="136" mass="15885">MMIIKRVDESVIEQFFKNDYHDRGMLKWGGFFLSDHTSAIKKMKRDKVPERQLPEQSLEKVSQSLKQAWLHKQVVHVQLKLINDGEMVSSMTGKVAGFHDEKIIFADAEDQLHSVMLEQIRNVHWPQAAVDWRNIS</sequence>
<evidence type="ECO:0000313" key="1">
    <source>
        <dbReference type="EMBL" id="OAD63957.1"/>
    </source>
</evidence>
<dbReference type="EMBL" id="LXND01000051">
    <property type="protein sequence ID" value="OAD63957.1"/>
    <property type="molecule type" value="Genomic_DNA"/>
</dbReference>
<accession>A0ABX2UFG6</accession>
<reference evidence="1 2" key="1">
    <citation type="submission" date="2016-05" db="EMBL/GenBank/DDBJ databases">
        <title>Draft genome sequence of Pediococcus parvulus 2.6, a probiotic beta-glucan producer strain.</title>
        <authorList>
            <person name="Mohedano M.L."/>
            <person name="Perez-Ramos A."/>
            <person name="Duenas M.T."/>
            <person name="Lamontanara A."/>
            <person name="Orru L."/>
            <person name="Spano G."/>
            <person name="Capozzi V."/>
            <person name="Lopez P."/>
        </authorList>
    </citation>
    <scope>NUCLEOTIDE SEQUENCE [LARGE SCALE GENOMIC DNA]</scope>
    <source>
        <strain evidence="1 2">2.6</strain>
    </source>
</reference>
<organism evidence="1 2">
    <name type="scientific">Pediococcus parvulus</name>
    <dbReference type="NCBI Taxonomy" id="54062"/>
    <lineage>
        <taxon>Bacteria</taxon>
        <taxon>Bacillati</taxon>
        <taxon>Bacillota</taxon>
        <taxon>Bacilli</taxon>
        <taxon>Lactobacillales</taxon>
        <taxon>Lactobacillaceae</taxon>
        <taxon>Pediococcus</taxon>
    </lineage>
</organism>
<evidence type="ECO:0008006" key="3">
    <source>
        <dbReference type="Google" id="ProtNLM"/>
    </source>
</evidence>